<sequence length="55" mass="6050">MDVLHAALYKGCNAVLVTLSIPFSAKGPDEVLKFFNVLQLSLAFPEGKFVFSTFQ</sequence>
<dbReference type="Proteomes" id="UP000823749">
    <property type="component" value="Chromosome 13"/>
</dbReference>
<evidence type="ECO:0000313" key="1">
    <source>
        <dbReference type="EMBL" id="KAG5517791.1"/>
    </source>
</evidence>
<keyword evidence="2" id="KW-1185">Reference proteome</keyword>
<comment type="caution">
    <text evidence="1">The sequence shown here is derived from an EMBL/GenBank/DDBJ whole genome shotgun (WGS) entry which is preliminary data.</text>
</comment>
<name>A0AAV6HZ68_9ERIC</name>
<gene>
    <name evidence="1" type="ORF">RHGRI_038231</name>
</gene>
<evidence type="ECO:0000313" key="2">
    <source>
        <dbReference type="Proteomes" id="UP000823749"/>
    </source>
</evidence>
<dbReference type="AlphaFoldDB" id="A0AAV6HZ68"/>
<accession>A0AAV6HZ68</accession>
<dbReference type="EMBL" id="JACTNZ010000013">
    <property type="protein sequence ID" value="KAG5517791.1"/>
    <property type="molecule type" value="Genomic_DNA"/>
</dbReference>
<reference evidence="1 2" key="1">
    <citation type="submission" date="2020-08" db="EMBL/GenBank/DDBJ databases">
        <title>Plant Genome Project.</title>
        <authorList>
            <person name="Zhang R.-G."/>
        </authorList>
    </citation>
    <scope>NUCLEOTIDE SEQUENCE [LARGE SCALE GENOMIC DNA]</scope>
    <source>
        <strain evidence="1">WSP0</strain>
        <tissue evidence="1">Leaf</tissue>
    </source>
</reference>
<organism evidence="1 2">
    <name type="scientific">Rhododendron griersonianum</name>
    <dbReference type="NCBI Taxonomy" id="479676"/>
    <lineage>
        <taxon>Eukaryota</taxon>
        <taxon>Viridiplantae</taxon>
        <taxon>Streptophyta</taxon>
        <taxon>Embryophyta</taxon>
        <taxon>Tracheophyta</taxon>
        <taxon>Spermatophyta</taxon>
        <taxon>Magnoliopsida</taxon>
        <taxon>eudicotyledons</taxon>
        <taxon>Gunneridae</taxon>
        <taxon>Pentapetalae</taxon>
        <taxon>asterids</taxon>
        <taxon>Ericales</taxon>
        <taxon>Ericaceae</taxon>
        <taxon>Ericoideae</taxon>
        <taxon>Rhodoreae</taxon>
        <taxon>Rhododendron</taxon>
    </lineage>
</organism>
<proteinExistence type="predicted"/>
<protein>
    <submittedName>
        <fullName evidence="1">Uncharacterized protein</fullName>
    </submittedName>
</protein>